<sequence length="109" mass="12578">MQRQFKQEKQIQTNTKPLIKDDNRIYRIQNPIRSELSLSVFFLVKAHISRSVKKTAEKHPQINIIFDKVGGSWWKPEYQIIVGGKTKKAVQAAAEMLEKNLNGGKTKNK</sequence>
<proteinExistence type="predicted"/>
<name>A0A645C6R8_9ZZZZ</name>
<gene>
    <name evidence="1" type="ORF">SDC9_120420</name>
</gene>
<comment type="caution">
    <text evidence="1">The sequence shown here is derived from an EMBL/GenBank/DDBJ whole genome shotgun (WGS) entry which is preliminary data.</text>
</comment>
<protein>
    <submittedName>
        <fullName evidence="1">Uncharacterized protein</fullName>
    </submittedName>
</protein>
<evidence type="ECO:0000313" key="1">
    <source>
        <dbReference type="EMBL" id="MPM73440.1"/>
    </source>
</evidence>
<dbReference type="EMBL" id="VSSQ01025367">
    <property type="protein sequence ID" value="MPM73440.1"/>
    <property type="molecule type" value="Genomic_DNA"/>
</dbReference>
<organism evidence="1">
    <name type="scientific">bioreactor metagenome</name>
    <dbReference type="NCBI Taxonomy" id="1076179"/>
    <lineage>
        <taxon>unclassified sequences</taxon>
        <taxon>metagenomes</taxon>
        <taxon>ecological metagenomes</taxon>
    </lineage>
</organism>
<reference evidence="1" key="1">
    <citation type="submission" date="2019-08" db="EMBL/GenBank/DDBJ databases">
        <authorList>
            <person name="Kucharzyk K."/>
            <person name="Murdoch R.W."/>
            <person name="Higgins S."/>
            <person name="Loffler F."/>
        </authorList>
    </citation>
    <scope>NUCLEOTIDE SEQUENCE</scope>
</reference>
<dbReference type="AlphaFoldDB" id="A0A645C6R8"/>
<accession>A0A645C6R8</accession>